<feature type="region of interest" description="Disordered" evidence="3">
    <location>
        <begin position="1"/>
        <end position="46"/>
    </location>
</feature>
<dbReference type="EMBL" id="CP115611">
    <property type="protein sequence ID" value="WBW71329.1"/>
    <property type="molecule type" value="Genomic_DNA"/>
</dbReference>
<proteinExistence type="inferred from homology"/>
<dbReference type="FunFam" id="1.20.5.1500:FF:000001">
    <property type="entry name" value="Nucleosome assembly protein 1-like 1"/>
    <property type="match status" value="1"/>
</dbReference>
<dbReference type="Gene3D" id="3.30.1120.90">
    <property type="entry name" value="Nucleosome assembly protein"/>
    <property type="match status" value="1"/>
</dbReference>
<dbReference type="SUPFAM" id="SSF143113">
    <property type="entry name" value="NAP-like"/>
    <property type="match status" value="1"/>
</dbReference>
<name>A0AAF0AUX1_9SCHI</name>
<reference evidence="4 5" key="1">
    <citation type="journal article" date="2023" name="G3 (Bethesda)">
        <title>A high-quality reference genome for the fission yeast Schizosaccharomyces osmophilus.</title>
        <authorList>
            <person name="Jia G.S."/>
            <person name="Zhang W.C."/>
            <person name="Liang Y."/>
            <person name="Liu X.H."/>
            <person name="Rhind N."/>
            <person name="Pidoux A."/>
            <person name="Brysch-Herzberg M."/>
            <person name="Du L.L."/>
        </authorList>
    </citation>
    <scope>NUCLEOTIDE SEQUENCE [LARGE SCALE GENOMIC DNA]</scope>
    <source>
        <strain evidence="4 5">CBS 15793</strain>
    </source>
</reference>
<comment type="similarity">
    <text evidence="1 2">Belongs to the nucleosome assembly protein (NAP) family.</text>
</comment>
<organism evidence="4 5">
    <name type="scientific">Schizosaccharomyces osmophilus</name>
    <dbReference type="NCBI Taxonomy" id="2545709"/>
    <lineage>
        <taxon>Eukaryota</taxon>
        <taxon>Fungi</taxon>
        <taxon>Dikarya</taxon>
        <taxon>Ascomycota</taxon>
        <taxon>Taphrinomycotina</taxon>
        <taxon>Schizosaccharomycetes</taxon>
        <taxon>Schizosaccharomycetales</taxon>
        <taxon>Schizosaccharomycetaceae</taxon>
        <taxon>Schizosaccharomyces</taxon>
    </lineage>
</organism>
<dbReference type="KEGG" id="som:SOMG_01118"/>
<dbReference type="PANTHER" id="PTHR11875">
    <property type="entry name" value="TESTIS-SPECIFIC Y-ENCODED PROTEIN"/>
    <property type="match status" value="1"/>
</dbReference>
<evidence type="ECO:0000313" key="4">
    <source>
        <dbReference type="EMBL" id="WBW71329.1"/>
    </source>
</evidence>
<sequence length="379" mass="43324">MSDSSIEMKDAMPLQTPQNTPSAGFNLSKSTLEKAREDLATKKEDDSVQNQVQGLISNNPAMLSMIQGRLSTLVGKSSGYVESLPANVHARIYALKGLQNDSESIQVEYREKMLELERKFEKMYDPLFSRRAEIVQGISEAKPEELDQEFEVMKNNNRDVKGIPNFWLTCLQNVYLVAEMISSRDVAALESLKDIRFSNLSEGQKGYRLEFDFAPNDYFSNNVLTKTYYYKQELSPTGEFLYDRAEGDEIEWKRPDCNLTVEVETKKQRNKRTKQTRMVRSTVPADSFFTFFVPPQVNEEESDSEDGFEDKTELMELDYQLGEIFKDQIIPLAVECYLGNVEGDEFEDDEDEDEFSDENSQAFDESSDEDAVLSSGLSD</sequence>
<accession>A0AAF0AUX1</accession>
<feature type="compositionally biased region" description="Basic and acidic residues" evidence="3">
    <location>
        <begin position="1"/>
        <end position="10"/>
    </location>
</feature>
<dbReference type="GO" id="GO:0006334">
    <property type="term" value="P:nucleosome assembly"/>
    <property type="evidence" value="ECO:0007669"/>
    <property type="project" value="InterPro"/>
</dbReference>
<dbReference type="GO" id="GO:0005634">
    <property type="term" value="C:nucleus"/>
    <property type="evidence" value="ECO:0007669"/>
    <property type="project" value="InterPro"/>
</dbReference>
<evidence type="ECO:0000256" key="1">
    <source>
        <dbReference type="ARBA" id="ARBA00009947"/>
    </source>
</evidence>
<protein>
    <submittedName>
        <fullName evidence="4">Histone H2A-H2B chaperone Nap2</fullName>
    </submittedName>
</protein>
<evidence type="ECO:0000256" key="2">
    <source>
        <dbReference type="RuleBase" id="RU003876"/>
    </source>
</evidence>
<dbReference type="GeneID" id="80874600"/>
<dbReference type="Pfam" id="PF00956">
    <property type="entry name" value="NAP"/>
    <property type="match status" value="1"/>
</dbReference>
<dbReference type="Gene3D" id="1.20.5.1500">
    <property type="match status" value="1"/>
</dbReference>
<evidence type="ECO:0000256" key="3">
    <source>
        <dbReference type="SAM" id="MobiDB-lite"/>
    </source>
</evidence>
<feature type="compositionally biased region" description="Polar residues" evidence="3">
    <location>
        <begin position="15"/>
        <end position="30"/>
    </location>
</feature>
<keyword evidence="5" id="KW-1185">Reference proteome</keyword>
<dbReference type="InterPro" id="IPR002164">
    <property type="entry name" value="NAP_family"/>
</dbReference>
<evidence type="ECO:0000313" key="5">
    <source>
        <dbReference type="Proteomes" id="UP001212411"/>
    </source>
</evidence>
<dbReference type="AlphaFoldDB" id="A0AAF0AUX1"/>
<dbReference type="Proteomes" id="UP001212411">
    <property type="component" value="Chromosome 1"/>
</dbReference>
<dbReference type="RefSeq" id="XP_056035572.1">
    <property type="nucleotide sequence ID" value="XM_056179911.1"/>
</dbReference>
<dbReference type="InterPro" id="IPR037231">
    <property type="entry name" value="NAP-like_sf"/>
</dbReference>
<feature type="compositionally biased region" description="Acidic residues" evidence="3">
    <location>
        <begin position="342"/>
        <end position="357"/>
    </location>
</feature>
<gene>
    <name evidence="4" type="primary">nap2</name>
    <name evidence="4" type="ORF">SOMG_01118</name>
</gene>
<feature type="region of interest" description="Disordered" evidence="3">
    <location>
        <begin position="341"/>
        <end position="379"/>
    </location>
</feature>
<dbReference type="FunFam" id="3.30.1120.90:FF:000003">
    <property type="entry name" value="Nucleosome assembly protein"/>
    <property type="match status" value="1"/>
</dbReference>
<feature type="compositionally biased region" description="Basic and acidic residues" evidence="3">
    <location>
        <begin position="31"/>
        <end position="46"/>
    </location>
</feature>